<dbReference type="OrthoDB" id="432970at2759"/>
<proteinExistence type="predicted"/>
<protein>
    <recommendedName>
        <fullName evidence="3">CCHC-type domain-containing protein</fullName>
    </recommendedName>
</protein>
<comment type="caution">
    <text evidence="4">The sequence shown here is derived from an EMBL/GenBank/DDBJ whole genome shotgun (WGS) entry which is preliminary data.</text>
</comment>
<name>A0A843UQP1_COLES</name>
<feature type="region of interest" description="Disordered" evidence="2">
    <location>
        <begin position="54"/>
        <end position="82"/>
    </location>
</feature>
<dbReference type="EMBL" id="NMUH01000782">
    <property type="protein sequence ID" value="MQL84737.1"/>
    <property type="molecule type" value="Genomic_DNA"/>
</dbReference>
<keyword evidence="1" id="KW-0479">Metal-binding</keyword>
<sequence length="428" mass="46255">MQARAATSLVKSVAGENVVTGGEQERARRHGERFLLEESKRCFRLSLVGGSVFPPQSRVARGRPDSESADSAPTQATLPSMVPSGFKKNEGINLQSHQKQAAAKHCNCTVTEVENALSKYLWAKGAQKKIEKLKEEGKPMPKTFSEVQKLMGSTPLDLARSNSPKTGQLGRNAPCPCGAVARGNLLLEYSGSLKSKWLAGKVHLHPYISSLSGARSGAPARGGPLPACYSCGRSGHLRRWCSSNQQVLETQGGAPGLGSLSSRRVIEAGALSAEYVNNQQIWGSKSLAVLQLARAAEDGRVRSRLKVLTSCDWDVLRVSSRLFLVVCSDEEGALKAIEVGVKAVGEAFLELRLWPSMWGTFPSLSERCFRVALEVIPIGCCDEVGVTFLTRHFGHLVQGLTEFVASGSRLMIHVSILARDLGSDRGWF</sequence>
<evidence type="ECO:0000256" key="1">
    <source>
        <dbReference type="PROSITE-ProRule" id="PRU00047"/>
    </source>
</evidence>
<feature type="domain" description="CCHC-type" evidence="3">
    <location>
        <begin position="228"/>
        <end position="241"/>
    </location>
</feature>
<dbReference type="Proteomes" id="UP000652761">
    <property type="component" value="Unassembled WGS sequence"/>
</dbReference>
<dbReference type="InterPro" id="IPR001878">
    <property type="entry name" value="Znf_CCHC"/>
</dbReference>
<dbReference type="GO" id="GO:0003676">
    <property type="term" value="F:nucleic acid binding"/>
    <property type="evidence" value="ECO:0007669"/>
    <property type="project" value="InterPro"/>
</dbReference>
<feature type="compositionally biased region" description="Polar residues" evidence="2">
    <location>
        <begin position="69"/>
        <end position="78"/>
    </location>
</feature>
<dbReference type="PROSITE" id="PS50158">
    <property type="entry name" value="ZF_CCHC"/>
    <property type="match status" value="1"/>
</dbReference>
<organism evidence="4 5">
    <name type="scientific">Colocasia esculenta</name>
    <name type="common">Wild taro</name>
    <name type="synonym">Arum esculentum</name>
    <dbReference type="NCBI Taxonomy" id="4460"/>
    <lineage>
        <taxon>Eukaryota</taxon>
        <taxon>Viridiplantae</taxon>
        <taxon>Streptophyta</taxon>
        <taxon>Embryophyta</taxon>
        <taxon>Tracheophyta</taxon>
        <taxon>Spermatophyta</taxon>
        <taxon>Magnoliopsida</taxon>
        <taxon>Liliopsida</taxon>
        <taxon>Araceae</taxon>
        <taxon>Aroideae</taxon>
        <taxon>Colocasieae</taxon>
        <taxon>Colocasia</taxon>
    </lineage>
</organism>
<accession>A0A843UQP1</accession>
<dbReference type="PANTHER" id="PTHR36750:SF1">
    <property type="entry name" value="SEC-C MOTIF PROTEIN"/>
    <property type="match status" value="1"/>
</dbReference>
<keyword evidence="1" id="KW-0862">Zinc</keyword>
<evidence type="ECO:0000256" key="2">
    <source>
        <dbReference type="SAM" id="MobiDB-lite"/>
    </source>
</evidence>
<reference evidence="4" key="1">
    <citation type="submission" date="2017-07" db="EMBL/GenBank/DDBJ databases">
        <title>Taro Niue Genome Assembly and Annotation.</title>
        <authorList>
            <person name="Atibalentja N."/>
            <person name="Keating K."/>
            <person name="Fields C.J."/>
        </authorList>
    </citation>
    <scope>NUCLEOTIDE SEQUENCE</scope>
    <source>
        <strain evidence="4">Niue_2</strain>
        <tissue evidence="4">Leaf</tissue>
    </source>
</reference>
<keyword evidence="1" id="KW-0863">Zinc-finger</keyword>
<dbReference type="AlphaFoldDB" id="A0A843UQP1"/>
<evidence type="ECO:0000313" key="5">
    <source>
        <dbReference type="Proteomes" id="UP000652761"/>
    </source>
</evidence>
<gene>
    <name evidence="4" type="ORF">Taro_017228</name>
</gene>
<evidence type="ECO:0000313" key="4">
    <source>
        <dbReference type="EMBL" id="MQL84737.1"/>
    </source>
</evidence>
<keyword evidence="5" id="KW-1185">Reference proteome</keyword>
<evidence type="ECO:0000259" key="3">
    <source>
        <dbReference type="PROSITE" id="PS50158"/>
    </source>
</evidence>
<dbReference type="PANTHER" id="PTHR36750">
    <property type="entry name" value="SEC-C MOTIF PROTEIN"/>
    <property type="match status" value="1"/>
</dbReference>
<dbReference type="GO" id="GO:0008270">
    <property type="term" value="F:zinc ion binding"/>
    <property type="evidence" value="ECO:0007669"/>
    <property type="project" value="UniProtKB-KW"/>
</dbReference>